<accession>A0A6C0CP44</accession>
<evidence type="ECO:0000313" key="1">
    <source>
        <dbReference type="EMBL" id="QHT06586.1"/>
    </source>
</evidence>
<dbReference type="Pfam" id="PF02963">
    <property type="entry name" value="EcoRI"/>
    <property type="match status" value="1"/>
</dbReference>
<dbReference type="SUPFAM" id="SSF52980">
    <property type="entry name" value="Restriction endonuclease-like"/>
    <property type="match status" value="1"/>
</dbReference>
<dbReference type="GO" id="GO:0009307">
    <property type="term" value="P:DNA restriction-modification system"/>
    <property type="evidence" value="ECO:0007669"/>
    <property type="project" value="InterPro"/>
</dbReference>
<dbReference type="GO" id="GO:0000287">
    <property type="term" value="F:magnesium ion binding"/>
    <property type="evidence" value="ECO:0007669"/>
    <property type="project" value="InterPro"/>
</dbReference>
<sequence>MASIATQVTKLATQSAGLRVRHTQYHKDGNHLCQDSNESEATLKEAMKEVLQYAEQKITDLGGRMDYRTVISLFDCQSAFHKFGGPEPNPENKGVSMRPDGGIIFATFDGIEYPVFIGEDKVQGTNDLRLAEGKKKQALGNAIERAAKNIRGCEMLCAHMNAFPYVIFASGCDFHNSETIAKRIEMMNLGYPNHYLGVSPTTTCDDLDAGLDKMLIDTDVEKKFGHGIASVYVKAHKWDEMKHGSSRWRKKEILNISKRVIDKTLRIILK</sequence>
<organism evidence="1">
    <name type="scientific">viral metagenome</name>
    <dbReference type="NCBI Taxonomy" id="1070528"/>
    <lineage>
        <taxon>unclassified sequences</taxon>
        <taxon>metagenomes</taxon>
        <taxon>organismal metagenomes</taxon>
    </lineage>
</organism>
<dbReference type="GO" id="GO:0003677">
    <property type="term" value="F:DNA binding"/>
    <property type="evidence" value="ECO:0007669"/>
    <property type="project" value="InterPro"/>
</dbReference>
<reference evidence="1" key="1">
    <citation type="journal article" date="2020" name="Nature">
        <title>Giant virus diversity and host interactions through global metagenomics.</title>
        <authorList>
            <person name="Schulz F."/>
            <person name="Roux S."/>
            <person name="Paez-Espino D."/>
            <person name="Jungbluth S."/>
            <person name="Walsh D.A."/>
            <person name="Denef V.J."/>
            <person name="McMahon K.D."/>
            <person name="Konstantinidis K.T."/>
            <person name="Eloe-Fadrosh E.A."/>
            <person name="Kyrpides N.C."/>
            <person name="Woyke T."/>
        </authorList>
    </citation>
    <scope>NUCLEOTIDE SEQUENCE</scope>
    <source>
        <strain evidence="1">GVMAG-M-3300021425-30</strain>
    </source>
</reference>
<dbReference type="AlphaFoldDB" id="A0A6C0CP44"/>
<dbReference type="InterPro" id="IPR011336">
    <property type="entry name" value="Restrct_endonuc_II_EcoRI/MunI"/>
</dbReference>
<dbReference type="InterPro" id="IPR011335">
    <property type="entry name" value="Restrct_endonuc-II-like"/>
</dbReference>
<dbReference type="InterPro" id="IPR004221">
    <property type="entry name" value="Restrct_endonuc_II_EcoRI"/>
</dbReference>
<dbReference type="Gene3D" id="3.40.580.10">
    <property type="entry name" value="Eco RI Endonuclease, subunit A"/>
    <property type="match status" value="1"/>
</dbReference>
<evidence type="ECO:0008006" key="2">
    <source>
        <dbReference type="Google" id="ProtNLM"/>
    </source>
</evidence>
<dbReference type="EMBL" id="MN739470">
    <property type="protein sequence ID" value="QHT06586.1"/>
    <property type="molecule type" value="Genomic_DNA"/>
</dbReference>
<dbReference type="GO" id="GO:0009036">
    <property type="term" value="F:type II site-specific deoxyribonuclease activity"/>
    <property type="evidence" value="ECO:0007669"/>
    <property type="project" value="InterPro"/>
</dbReference>
<name>A0A6C0CP44_9ZZZZ</name>
<protein>
    <recommendedName>
        <fullName evidence="2">Restriction endonuclease</fullName>
    </recommendedName>
</protein>
<proteinExistence type="predicted"/>